<evidence type="ECO:0000256" key="1">
    <source>
        <dbReference type="SAM" id="MobiDB-lite"/>
    </source>
</evidence>
<dbReference type="EnsemblPlants" id="TuG1812G0600001892.01.T01">
    <property type="protein sequence ID" value="TuG1812G0600001892.01.T01"/>
    <property type="gene ID" value="TuG1812G0600001892.01"/>
</dbReference>
<name>A0A8R7UR53_TRIUA</name>
<organism evidence="2 3">
    <name type="scientific">Triticum urartu</name>
    <name type="common">Red wild einkorn</name>
    <name type="synonym">Crithodium urartu</name>
    <dbReference type="NCBI Taxonomy" id="4572"/>
    <lineage>
        <taxon>Eukaryota</taxon>
        <taxon>Viridiplantae</taxon>
        <taxon>Streptophyta</taxon>
        <taxon>Embryophyta</taxon>
        <taxon>Tracheophyta</taxon>
        <taxon>Spermatophyta</taxon>
        <taxon>Magnoliopsida</taxon>
        <taxon>Liliopsida</taxon>
        <taxon>Poales</taxon>
        <taxon>Poaceae</taxon>
        <taxon>BOP clade</taxon>
        <taxon>Pooideae</taxon>
        <taxon>Triticodae</taxon>
        <taxon>Triticeae</taxon>
        <taxon>Triticinae</taxon>
        <taxon>Triticum</taxon>
    </lineage>
</organism>
<reference evidence="2" key="2">
    <citation type="submission" date="2018-03" db="EMBL/GenBank/DDBJ databases">
        <title>The Triticum urartu genome reveals the dynamic nature of wheat genome evolution.</title>
        <authorList>
            <person name="Ling H."/>
            <person name="Ma B."/>
            <person name="Shi X."/>
            <person name="Liu H."/>
            <person name="Dong L."/>
            <person name="Sun H."/>
            <person name="Cao Y."/>
            <person name="Gao Q."/>
            <person name="Zheng S."/>
            <person name="Li Y."/>
            <person name="Yu Y."/>
            <person name="Du H."/>
            <person name="Qi M."/>
            <person name="Li Y."/>
            <person name="Yu H."/>
            <person name="Cui Y."/>
            <person name="Wang N."/>
            <person name="Chen C."/>
            <person name="Wu H."/>
            <person name="Zhao Y."/>
            <person name="Zhang J."/>
            <person name="Li Y."/>
            <person name="Zhou W."/>
            <person name="Zhang B."/>
            <person name="Hu W."/>
            <person name="Eijk M."/>
            <person name="Tang J."/>
            <person name="Witsenboer H."/>
            <person name="Zhao S."/>
            <person name="Li Z."/>
            <person name="Zhang A."/>
            <person name="Wang D."/>
            <person name="Liang C."/>
        </authorList>
    </citation>
    <scope>NUCLEOTIDE SEQUENCE [LARGE SCALE GENOMIC DNA]</scope>
    <source>
        <strain evidence="2">cv. G1812</strain>
    </source>
</reference>
<keyword evidence="3" id="KW-1185">Reference proteome</keyword>
<accession>A0A8R7UR53</accession>
<dbReference type="Gramene" id="TuG1812G0600001892.01.T01">
    <property type="protein sequence ID" value="TuG1812G0600001892.01.T01"/>
    <property type="gene ID" value="TuG1812G0600001892.01"/>
</dbReference>
<sequence length="84" mass="8950">PPCLDSVAHVVPVLPNDSCCPVPAPRYTETDVAATSNDYGVDDPSLLPEQPDVGAQDPDATVDDDSYYTGGAYYYVLPADDDQE</sequence>
<reference evidence="2" key="3">
    <citation type="submission" date="2022-06" db="UniProtKB">
        <authorList>
            <consortium name="EnsemblPlants"/>
        </authorList>
    </citation>
    <scope>IDENTIFICATION</scope>
</reference>
<dbReference type="Proteomes" id="UP000015106">
    <property type="component" value="Chromosome 6"/>
</dbReference>
<protein>
    <submittedName>
        <fullName evidence="2">Uncharacterized protein</fullName>
    </submittedName>
</protein>
<feature type="region of interest" description="Disordered" evidence="1">
    <location>
        <begin position="33"/>
        <end position="65"/>
    </location>
</feature>
<proteinExistence type="predicted"/>
<evidence type="ECO:0000313" key="3">
    <source>
        <dbReference type="Proteomes" id="UP000015106"/>
    </source>
</evidence>
<reference evidence="3" key="1">
    <citation type="journal article" date="2013" name="Nature">
        <title>Draft genome of the wheat A-genome progenitor Triticum urartu.</title>
        <authorList>
            <person name="Ling H.Q."/>
            <person name="Zhao S."/>
            <person name="Liu D."/>
            <person name="Wang J."/>
            <person name="Sun H."/>
            <person name="Zhang C."/>
            <person name="Fan H."/>
            <person name="Li D."/>
            <person name="Dong L."/>
            <person name="Tao Y."/>
            <person name="Gao C."/>
            <person name="Wu H."/>
            <person name="Li Y."/>
            <person name="Cui Y."/>
            <person name="Guo X."/>
            <person name="Zheng S."/>
            <person name="Wang B."/>
            <person name="Yu K."/>
            <person name="Liang Q."/>
            <person name="Yang W."/>
            <person name="Lou X."/>
            <person name="Chen J."/>
            <person name="Feng M."/>
            <person name="Jian J."/>
            <person name="Zhang X."/>
            <person name="Luo G."/>
            <person name="Jiang Y."/>
            <person name="Liu J."/>
            <person name="Wang Z."/>
            <person name="Sha Y."/>
            <person name="Zhang B."/>
            <person name="Wu H."/>
            <person name="Tang D."/>
            <person name="Shen Q."/>
            <person name="Xue P."/>
            <person name="Zou S."/>
            <person name="Wang X."/>
            <person name="Liu X."/>
            <person name="Wang F."/>
            <person name="Yang Y."/>
            <person name="An X."/>
            <person name="Dong Z."/>
            <person name="Zhang K."/>
            <person name="Zhang X."/>
            <person name="Luo M.C."/>
            <person name="Dvorak J."/>
            <person name="Tong Y."/>
            <person name="Wang J."/>
            <person name="Yang H."/>
            <person name="Li Z."/>
            <person name="Wang D."/>
            <person name="Zhang A."/>
            <person name="Wang J."/>
        </authorList>
    </citation>
    <scope>NUCLEOTIDE SEQUENCE</scope>
    <source>
        <strain evidence="3">cv. G1812</strain>
    </source>
</reference>
<evidence type="ECO:0000313" key="2">
    <source>
        <dbReference type="EnsemblPlants" id="TuG1812G0600001892.01.T01"/>
    </source>
</evidence>
<dbReference type="AlphaFoldDB" id="A0A8R7UR53"/>